<sequence>MAGSSGESAKRRKADGTNAASCESHLLLAQAYRDASVLTVDNEDSVMENASVQEDDSSIEEDTNVDSREIPKFVQKIQTHMGHLADTMEDCLELELCLQDLLDEEGNALDPSDLQRESGDKALKAVQAVFPQIQREDYSMETFMKQELVERVLGTTKNINSKNAEEFYELLYPYVGQGDGSEIQWWPLVSKIVVSHKWDVLSPGVVLVDLPGGGDANPARAAIADGYLQKADQVFVVASIVRAAASKVAQDYLTKAFVRELRMGGRSDAVAYICTHIDDLPKRPGDLKNLIRKYHLKEEFDQAFTEHKGRIKSFNRMNATSKERAVKKAEKSAFKNMKLKCIEMRSAQVQEARQESFAAMLKEGLPEEMQDRYKEYKLPMYFVSPLAFLSLRDPDDDEEWVKNHLLPQQARKDSQIKQLGLQEQRRAANLFGELAKTRVNMICNHLLQSAKGALDPESLSAIQQFCKKTLNGLRREWKSLVESAITSSREGLEDLRTQMEDGAEDAKAKGDGTSQQNGGFHHMTYRATCQRKGRFHAYDMNHDLVEPMYDAVEAEWIVFFDEVVVGIDKKVNEMELQFAPVENVIVQDIIEEIQREWHGTKRAARKHINICMLLFYRLPVWAHQKNERKEECQKSRQALHHQVITRMVPFAEEYYAGVKKKMYEDVAVTMVSHLDAFMENTRRALRQSWKEVHANLETHFQRFAERKPLNQEALEMWQNLSLAAQEAKQQIDEVMKSEV</sequence>
<accession>A0AAD5SCN5</accession>
<organism evidence="2 3">
    <name type="scientific">Rhizophlyctis rosea</name>
    <dbReference type="NCBI Taxonomy" id="64517"/>
    <lineage>
        <taxon>Eukaryota</taxon>
        <taxon>Fungi</taxon>
        <taxon>Fungi incertae sedis</taxon>
        <taxon>Chytridiomycota</taxon>
        <taxon>Chytridiomycota incertae sedis</taxon>
        <taxon>Chytridiomycetes</taxon>
        <taxon>Rhizophlyctidales</taxon>
        <taxon>Rhizophlyctidaceae</taxon>
        <taxon>Rhizophlyctis</taxon>
    </lineage>
</organism>
<name>A0AAD5SCN5_9FUNG</name>
<evidence type="ECO:0000256" key="1">
    <source>
        <dbReference type="SAM" id="MobiDB-lite"/>
    </source>
</evidence>
<dbReference type="EMBL" id="JADGJD010000554">
    <property type="protein sequence ID" value="KAJ3050098.1"/>
    <property type="molecule type" value="Genomic_DNA"/>
</dbReference>
<comment type="caution">
    <text evidence="2">The sequence shown here is derived from an EMBL/GenBank/DDBJ whole genome shotgun (WGS) entry which is preliminary data.</text>
</comment>
<dbReference type="InterPro" id="IPR027417">
    <property type="entry name" value="P-loop_NTPase"/>
</dbReference>
<feature type="region of interest" description="Disordered" evidence="1">
    <location>
        <begin position="500"/>
        <end position="519"/>
    </location>
</feature>
<evidence type="ECO:0000313" key="3">
    <source>
        <dbReference type="Proteomes" id="UP001212841"/>
    </source>
</evidence>
<dbReference type="PANTHER" id="PTHR36681:SF3">
    <property type="entry name" value="NUCLEAR GTPASE, GERMINAL CENTER-ASSOCIATED, TANDEM DUPLICATE 3"/>
    <property type="match status" value="1"/>
</dbReference>
<evidence type="ECO:0000313" key="2">
    <source>
        <dbReference type="EMBL" id="KAJ3050098.1"/>
    </source>
</evidence>
<dbReference type="Proteomes" id="UP001212841">
    <property type="component" value="Unassembled WGS sequence"/>
</dbReference>
<dbReference type="Gene3D" id="3.40.50.300">
    <property type="entry name" value="P-loop containing nucleotide triphosphate hydrolases"/>
    <property type="match status" value="1"/>
</dbReference>
<dbReference type="AlphaFoldDB" id="A0AAD5SCN5"/>
<proteinExistence type="predicted"/>
<dbReference type="PANTHER" id="PTHR36681">
    <property type="entry name" value="NUCLEAR GTPASE, GERMINAL CENTER-ASSOCIATED, TANDEM DUPLICATE 3"/>
    <property type="match status" value="1"/>
</dbReference>
<gene>
    <name evidence="2" type="ORF">HK097_008921</name>
</gene>
<feature type="compositionally biased region" description="Basic and acidic residues" evidence="1">
    <location>
        <begin position="500"/>
        <end position="510"/>
    </location>
</feature>
<protein>
    <submittedName>
        <fullName evidence="2">Uncharacterized protein</fullName>
    </submittedName>
</protein>
<keyword evidence="3" id="KW-1185">Reference proteome</keyword>
<reference evidence="2" key="1">
    <citation type="submission" date="2020-05" db="EMBL/GenBank/DDBJ databases">
        <title>Phylogenomic resolution of chytrid fungi.</title>
        <authorList>
            <person name="Stajich J.E."/>
            <person name="Amses K."/>
            <person name="Simmons R."/>
            <person name="Seto K."/>
            <person name="Myers J."/>
            <person name="Bonds A."/>
            <person name="Quandt C.A."/>
            <person name="Barry K."/>
            <person name="Liu P."/>
            <person name="Grigoriev I."/>
            <person name="Longcore J.E."/>
            <person name="James T.Y."/>
        </authorList>
    </citation>
    <scope>NUCLEOTIDE SEQUENCE</scope>
    <source>
        <strain evidence="2">JEL0318</strain>
    </source>
</reference>